<evidence type="ECO:0000313" key="1">
    <source>
        <dbReference type="EMBL" id="KAH9506861.1"/>
    </source>
</evidence>
<comment type="caution">
    <text evidence="1">The sequence shown here is derived from an EMBL/GenBank/DDBJ whole genome shotgun (WGS) entry which is preliminary data.</text>
</comment>
<reference evidence="1" key="1">
    <citation type="submission" date="2013-05" db="EMBL/GenBank/DDBJ databases">
        <authorList>
            <person name="Yim A.K.Y."/>
            <person name="Chan T.F."/>
            <person name="Ji K.M."/>
            <person name="Liu X.Y."/>
            <person name="Zhou J.W."/>
            <person name="Li R.Q."/>
            <person name="Yang K.Y."/>
            <person name="Li J."/>
            <person name="Li M."/>
            <person name="Law P.T.W."/>
            <person name="Wu Y.L."/>
            <person name="Cai Z.L."/>
            <person name="Qin H."/>
            <person name="Bao Y."/>
            <person name="Leung R.K.K."/>
            <person name="Ng P.K.S."/>
            <person name="Zou J."/>
            <person name="Zhong X.J."/>
            <person name="Ran P.X."/>
            <person name="Zhong N.S."/>
            <person name="Liu Z.G."/>
            <person name="Tsui S.K.W."/>
        </authorList>
    </citation>
    <scope>NUCLEOTIDE SEQUENCE</scope>
    <source>
        <strain evidence="1">Derf</strain>
        <tissue evidence="1">Whole organism</tissue>
    </source>
</reference>
<name>A0A922L375_DERFA</name>
<dbReference type="EMBL" id="ASGP02000005">
    <property type="protein sequence ID" value="KAH9506861.1"/>
    <property type="molecule type" value="Genomic_DNA"/>
</dbReference>
<keyword evidence="2" id="KW-1185">Reference proteome</keyword>
<gene>
    <name evidence="1" type="ORF">DERF_011572</name>
</gene>
<dbReference type="Proteomes" id="UP000790347">
    <property type="component" value="Unassembled WGS sequence"/>
</dbReference>
<organism evidence="1 2">
    <name type="scientific">Dermatophagoides farinae</name>
    <name type="common">American house dust mite</name>
    <dbReference type="NCBI Taxonomy" id="6954"/>
    <lineage>
        <taxon>Eukaryota</taxon>
        <taxon>Metazoa</taxon>
        <taxon>Ecdysozoa</taxon>
        <taxon>Arthropoda</taxon>
        <taxon>Chelicerata</taxon>
        <taxon>Arachnida</taxon>
        <taxon>Acari</taxon>
        <taxon>Acariformes</taxon>
        <taxon>Sarcoptiformes</taxon>
        <taxon>Astigmata</taxon>
        <taxon>Psoroptidia</taxon>
        <taxon>Analgoidea</taxon>
        <taxon>Pyroglyphidae</taxon>
        <taxon>Dermatophagoidinae</taxon>
        <taxon>Dermatophagoides</taxon>
    </lineage>
</organism>
<dbReference type="AlphaFoldDB" id="A0A922L375"/>
<reference evidence="1" key="2">
    <citation type="journal article" date="2022" name="Res Sq">
        <title>Comparative Genomics Reveals Insights into the Divergent Evolution of Astigmatic Mites and Household Pest Adaptations.</title>
        <authorList>
            <person name="Xiong Q."/>
            <person name="Wan A.T.-Y."/>
            <person name="Liu X.-Y."/>
            <person name="Fung C.S.-H."/>
            <person name="Xiao X."/>
            <person name="Malainual N."/>
            <person name="Hou J."/>
            <person name="Wang L."/>
            <person name="Wang M."/>
            <person name="Yang K."/>
            <person name="Cui Y."/>
            <person name="Leung E."/>
            <person name="Nong W."/>
            <person name="Shin S.-K."/>
            <person name="Au S."/>
            <person name="Jeong K.Y."/>
            <person name="Chew F.T."/>
            <person name="Hui J."/>
            <person name="Leung T.F."/>
            <person name="Tungtrongchitr A."/>
            <person name="Zhong N."/>
            <person name="Liu Z."/>
            <person name="Tsui S."/>
        </authorList>
    </citation>
    <scope>NUCLEOTIDE SEQUENCE</scope>
    <source>
        <strain evidence="1">Derf</strain>
        <tissue evidence="1">Whole organism</tissue>
    </source>
</reference>
<protein>
    <submittedName>
        <fullName evidence="1">Uncharacterized protein</fullName>
    </submittedName>
</protein>
<evidence type="ECO:0000313" key="2">
    <source>
        <dbReference type="Proteomes" id="UP000790347"/>
    </source>
</evidence>
<accession>A0A922L375</accession>
<proteinExistence type="predicted"/>
<sequence length="83" mass="9668">MYVAYLFQIQLFDVNMITYHDNNNIIPLLDIGCAKASNRCECWNSRKSTFTVRNIFTVQRYNFSFANSSYLDIESIISKPVIS</sequence>